<dbReference type="CDD" id="cd05517">
    <property type="entry name" value="Bromo_polybromo_II"/>
    <property type="match status" value="1"/>
</dbReference>
<evidence type="ECO:0000256" key="3">
    <source>
        <dbReference type="ARBA" id="ARBA00022853"/>
    </source>
</evidence>
<keyword evidence="4" id="KW-0805">Transcription regulation</keyword>
<feature type="compositionally biased region" description="Acidic residues" evidence="9">
    <location>
        <begin position="169"/>
        <end position="185"/>
    </location>
</feature>
<evidence type="ECO:0000256" key="7">
    <source>
        <dbReference type="ARBA" id="ARBA00023242"/>
    </source>
</evidence>
<dbReference type="SMART" id="SM00297">
    <property type="entry name" value="BROMO"/>
    <property type="match status" value="2"/>
</dbReference>
<evidence type="ECO:0000256" key="2">
    <source>
        <dbReference type="ARBA" id="ARBA00022737"/>
    </source>
</evidence>
<dbReference type="CDD" id="cd05524">
    <property type="entry name" value="Bromo_polybromo_I"/>
    <property type="match status" value="1"/>
</dbReference>
<dbReference type="PANTHER" id="PTHR16062">
    <property type="entry name" value="SWI/SNF-RELATED"/>
    <property type="match status" value="1"/>
</dbReference>
<reference evidence="11" key="2">
    <citation type="submission" date="2023-05" db="EMBL/GenBank/DDBJ databases">
        <authorList>
            <person name="Fouks B."/>
        </authorList>
    </citation>
    <scope>NUCLEOTIDE SEQUENCE</scope>
    <source>
        <strain evidence="11">Stay&amp;Tobe</strain>
        <tissue evidence="11">Testes</tissue>
    </source>
</reference>
<keyword evidence="12" id="KW-1185">Reference proteome</keyword>
<feature type="non-terminal residue" evidence="11">
    <location>
        <position position="357"/>
    </location>
</feature>
<reference evidence="11" key="1">
    <citation type="journal article" date="2023" name="IScience">
        <title>Live-bearing cockroach genome reveals convergent evolutionary mechanisms linked to viviparity in insects and beyond.</title>
        <authorList>
            <person name="Fouks B."/>
            <person name="Harrison M.C."/>
            <person name="Mikhailova A.A."/>
            <person name="Marchal E."/>
            <person name="English S."/>
            <person name="Carruthers M."/>
            <person name="Jennings E.C."/>
            <person name="Chiamaka E.L."/>
            <person name="Frigard R.A."/>
            <person name="Pippel M."/>
            <person name="Attardo G.M."/>
            <person name="Benoit J.B."/>
            <person name="Bornberg-Bauer E."/>
            <person name="Tobe S.S."/>
        </authorList>
    </citation>
    <scope>NUCLEOTIDE SEQUENCE</scope>
    <source>
        <strain evidence="11">Stay&amp;Tobe</strain>
    </source>
</reference>
<dbReference type="GO" id="GO:0016514">
    <property type="term" value="C:SWI/SNF complex"/>
    <property type="evidence" value="ECO:0007669"/>
    <property type="project" value="TreeGrafter"/>
</dbReference>
<dbReference type="Proteomes" id="UP001233999">
    <property type="component" value="Unassembled WGS sequence"/>
</dbReference>
<dbReference type="GO" id="GO:0006338">
    <property type="term" value="P:chromatin remodeling"/>
    <property type="evidence" value="ECO:0007669"/>
    <property type="project" value="InterPro"/>
</dbReference>
<evidence type="ECO:0000256" key="6">
    <source>
        <dbReference type="ARBA" id="ARBA00023163"/>
    </source>
</evidence>
<name>A0AAD8AFJ6_DIPPU</name>
<dbReference type="GO" id="GO:0016586">
    <property type="term" value="C:RSC-type complex"/>
    <property type="evidence" value="ECO:0007669"/>
    <property type="project" value="InterPro"/>
</dbReference>
<feature type="compositionally biased region" description="Acidic residues" evidence="9">
    <location>
        <begin position="322"/>
        <end position="342"/>
    </location>
</feature>
<dbReference type="InterPro" id="IPR036427">
    <property type="entry name" value="Bromodomain-like_sf"/>
</dbReference>
<dbReference type="SUPFAM" id="SSF47370">
    <property type="entry name" value="Bromodomain"/>
    <property type="match status" value="2"/>
</dbReference>
<dbReference type="EMBL" id="JASPKZ010001251">
    <property type="protein sequence ID" value="KAJ9598146.1"/>
    <property type="molecule type" value="Genomic_DNA"/>
</dbReference>
<feature type="region of interest" description="Disordered" evidence="9">
    <location>
        <begin position="318"/>
        <end position="346"/>
    </location>
</feature>
<comment type="subcellular location">
    <subcellularLocation>
        <location evidence="1">Nucleus</location>
    </subcellularLocation>
</comment>
<accession>A0AAD8AFJ6</accession>
<feature type="region of interest" description="Disordered" evidence="9">
    <location>
        <begin position="1"/>
        <end position="57"/>
    </location>
</feature>
<dbReference type="PRINTS" id="PR00503">
    <property type="entry name" value="BROMODOMAIN"/>
</dbReference>
<dbReference type="InterPro" id="IPR037382">
    <property type="entry name" value="Rsc/polybromo"/>
</dbReference>
<evidence type="ECO:0000256" key="5">
    <source>
        <dbReference type="ARBA" id="ARBA00023117"/>
    </source>
</evidence>
<feature type="domain" description="Bromo" evidence="10">
    <location>
        <begin position="76"/>
        <end position="146"/>
    </location>
</feature>
<comment type="caution">
    <text evidence="11">The sequence shown here is derived from an EMBL/GenBank/DDBJ whole genome shotgun (WGS) entry which is preliminary data.</text>
</comment>
<keyword evidence="2" id="KW-0677">Repeat</keyword>
<keyword evidence="6" id="KW-0804">Transcription</keyword>
<evidence type="ECO:0000259" key="10">
    <source>
        <dbReference type="PROSITE" id="PS50014"/>
    </source>
</evidence>
<feature type="domain" description="Bromo" evidence="10">
    <location>
        <begin position="202"/>
        <end position="272"/>
    </location>
</feature>
<dbReference type="GO" id="GO:0003682">
    <property type="term" value="F:chromatin binding"/>
    <property type="evidence" value="ECO:0007669"/>
    <property type="project" value="TreeGrafter"/>
</dbReference>
<keyword evidence="7" id="KW-0539">Nucleus</keyword>
<sequence>GPRFQSNSCSMPRISSGATCPPLKRRRTSSVASRGQDEESVERDATPEPSRKKKKLDPTELCQQLYDTIRNHKKDDGSLLCDAFIRVPKRRQEPGYYEVVTNPIDLLKVQQKLKTDEYEDIDDLTADVQLMVNNAKAFYKRTAQEYKDACELWICSKSSSCRSKKQDSEAAEDTSESSTNPDDDANMYEDLFTAVMMATDQDNRPLHTVFQLLPSKKRYPEYYEVIDNPVDLKMIATKIQQNQYSNLGELEKDLLQMTRNACLFNEPGSQIYKDAKTLKKIISAKKIEVEHGKFQAGSGKSSERIRMRGGQTLSAITAALRDEEEESDDGGPMDEDTAAEDADNPRWQLFETIKTNY</sequence>
<evidence type="ECO:0000313" key="11">
    <source>
        <dbReference type="EMBL" id="KAJ9598146.1"/>
    </source>
</evidence>
<dbReference type="FunFam" id="1.20.920.10:FF:000064">
    <property type="entry name" value="Polybromo 1"/>
    <property type="match status" value="1"/>
</dbReference>
<feature type="compositionally biased region" description="Polar residues" evidence="9">
    <location>
        <begin position="1"/>
        <end position="10"/>
    </location>
</feature>
<evidence type="ECO:0000313" key="12">
    <source>
        <dbReference type="Proteomes" id="UP001233999"/>
    </source>
</evidence>
<dbReference type="PANTHER" id="PTHR16062:SF19">
    <property type="entry name" value="PROTEIN POLYBROMO-1"/>
    <property type="match status" value="1"/>
</dbReference>
<keyword evidence="5 8" id="KW-0103">Bromodomain</keyword>
<dbReference type="AlphaFoldDB" id="A0AAD8AFJ6"/>
<gene>
    <name evidence="11" type="ORF">L9F63_026751</name>
</gene>
<evidence type="ECO:0000256" key="4">
    <source>
        <dbReference type="ARBA" id="ARBA00023015"/>
    </source>
</evidence>
<keyword evidence="3" id="KW-0156">Chromatin regulator</keyword>
<protein>
    <recommendedName>
        <fullName evidence="10">Bromo domain-containing protein</fullName>
    </recommendedName>
</protein>
<evidence type="ECO:0000256" key="8">
    <source>
        <dbReference type="PROSITE-ProRule" id="PRU00035"/>
    </source>
</evidence>
<proteinExistence type="predicted"/>
<dbReference type="InterPro" id="IPR001487">
    <property type="entry name" value="Bromodomain"/>
</dbReference>
<dbReference type="Gene3D" id="1.20.920.10">
    <property type="entry name" value="Bromodomain-like"/>
    <property type="match status" value="2"/>
</dbReference>
<evidence type="ECO:0000256" key="9">
    <source>
        <dbReference type="SAM" id="MobiDB-lite"/>
    </source>
</evidence>
<feature type="region of interest" description="Disordered" evidence="9">
    <location>
        <begin position="164"/>
        <end position="185"/>
    </location>
</feature>
<organism evidence="11 12">
    <name type="scientific">Diploptera punctata</name>
    <name type="common">Pacific beetle cockroach</name>
    <dbReference type="NCBI Taxonomy" id="6984"/>
    <lineage>
        <taxon>Eukaryota</taxon>
        <taxon>Metazoa</taxon>
        <taxon>Ecdysozoa</taxon>
        <taxon>Arthropoda</taxon>
        <taxon>Hexapoda</taxon>
        <taxon>Insecta</taxon>
        <taxon>Pterygota</taxon>
        <taxon>Neoptera</taxon>
        <taxon>Polyneoptera</taxon>
        <taxon>Dictyoptera</taxon>
        <taxon>Blattodea</taxon>
        <taxon>Blaberoidea</taxon>
        <taxon>Blaberidae</taxon>
        <taxon>Diplopterinae</taxon>
        <taxon>Diploptera</taxon>
    </lineage>
</organism>
<dbReference type="PROSITE" id="PS50014">
    <property type="entry name" value="BROMODOMAIN_2"/>
    <property type="match status" value="2"/>
</dbReference>
<dbReference type="GO" id="GO:0006368">
    <property type="term" value="P:transcription elongation by RNA polymerase II"/>
    <property type="evidence" value="ECO:0007669"/>
    <property type="project" value="TreeGrafter"/>
</dbReference>
<dbReference type="Pfam" id="PF00439">
    <property type="entry name" value="Bromodomain"/>
    <property type="match status" value="2"/>
</dbReference>
<evidence type="ECO:0000256" key="1">
    <source>
        <dbReference type="ARBA" id="ARBA00004123"/>
    </source>
</evidence>